<evidence type="ECO:0000313" key="13">
    <source>
        <dbReference type="EnsemblMetazoa" id="PHUM452440-PA"/>
    </source>
</evidence>
<dbReference type="InterPro" id="IPR013763">
    <property type="entry name" value="Cyclin-like_dom"/>
</dbReference>
<feature type="compositionally biased region" description="Low complexity" evidence="10">
    <location>
        <begin position="238"/>
        <end position="248"/>
    </location>
</feature>
<dbReference type="GO" id="GO:0000126">
    <property type="term" value="C:transcription factor TFIIIB complex"/>
    <property type="evidence" value="ECO:0007669"/>
    <property type="project" value="TreeGrafter"/>
</dbReference>
<dbReference type="InterPro" id="IPR000812">
    <property type="entry name" value="TFIIB"/>
</dbReference>
<keyword evidence="9" id="KW-0539">Nucleus</keyword>
<keyword evidence="4" id="KW-0863">Zinc-finger</keyword>
<dbReference type="FunFam" id="1.10.472.10:FF:000002">
    <property type="entry name" value="Transcription factor IIIB 90 kDa subunit"/>
    <property type="match status" value="1"/>
</dbReference>
<dbReference type="Proteomes" id="UP000009046">
    <property type="component" value="Unassembled WGS sequence"/>
</dbReference>
<feature type="compositionally biased region" description="Polar residues" evidence="10">
    <location>
        <begin position="226"/>
        <end position="237"/>
    </location>
</feature>
<dbReference type="PANTHER" id="PTHR11618">
    <property type="entry name" value="TRANSCRIPTION INITIATION FACTOR IIB-RELATED"/>
    <property type="match status" value="1"/>
</dbReference>
<feature type="compositionally biased region" description="Basic and acidic residues" evidence="10">
    <location>
        <begin position="302"/>
        <end position="315"/>
    </location>
</feature>
<dbReference type="KEGG" id="phu:Phum_PHUM452440"/>
<feature type="region of interest" description="Disordered" evidence="10">
    <location>
        <begin position="212"/>
        <end position="257"/>
    </location>
</feature>
<reference evidence="13" key="3">
    <citation type="submission" date="2021-02" db="UniProtKB">
        <authorList>
            <consortium name="EnsemblMetazoa"/>
        </authorList>
    </citation>
    <scope>IDENTIFICATION</scope>
    <source>
        <strain evidence="13">USDA</strain>
    </source>
</reference>
<keyword evidence="3" id="KW-0479">Metal-binding</keyword>
<dbReference type="CTD" id="8230360"/>
<comment type="subcellular location">
    <subcellularLocation>
        <location evidence="1">Nucleus</location>
    </subcellularLocation>
</comment>
<protein>
    <submittedName>
        <fullName evidence="12">Transcription factor IIIB 70 kDa subunit, putative</fullName>
    </submittedName>
</protein>
<dbReference type="SMART" id="SM00385">
    <property type="entry name" value="CYCLIN"/>
    <property type="match status" value="1"/>
</dbReference>
<evidence type="ECO:0000256" key="10">
    <source>
        <dbReference type="SAM" id="MobiDB-lite"/>
    </source>
</evidence>
<evidence type="ECO:0000256" key="6">
    <source>
        <dbReference type="ARBA" id="ARBA00023015"/>
    </source>
</evidence>
<evidence type="ECO:0000313" key="12">
    <source>
        <dbReference type="EMBL" id="EEB17083.1"/>
    </source>
</evidence>
<dbReference type="Gene3D" id="1.20.5.650">
    <property type="entry name" value="Single helix bin"/>
    <property type="match status" value="1"/>
</dbReference>
<dbReference type="eggNOG" id="KOG1598">
    <property type="taxonomic scope" value="Eukaryota"/>
</dbReference>
<evidence type="ECO:0000256" key="8">
    <source>
        <dbReference type="ARBA" id="ARBA00023163"/>
    </source>
</evidence>
<feature type="compositionally biased region" description="Basic and acidic residues" evidence="10">
    <location>
        <begin position="417"/>
        <end position="427"/>
    </location>
</feature>
<evidence type="ECO:0000256" key="9">
    <source>
        <dbReference type="ARBA" id="ARBA00023242"/>
    </source>
</evidence>
<evidence type="ECO:0000259" key="11">
    <source>
        <dbReference type="SMART" id="SM00385"/>
    </source>
</evidence>
<feature type="compositionally biased region" description="Low complexity" evidence="10">
    <location>
        <begin position="376"/>
        <end position="398"/>
    </location>
</feature>
<feature type="compositionally biased region" description="Polar residues" evidence="10">
    <location>
        <begin position="451"/>
        <end position="462"/>
    </location>
</feature>
<keyword evidence="8" id="KW-0804">Transcription</keyword>
<name>E0VUM7_PEDHC</name>
<gene>
    <name evidence="13" type="primary">8230360</name>
    <name evidence="12" type="ORF">Phum_PHUM452440</name>
</gene>
<reference evidence="12" key="1">
    <citation type="submission" date="2007-04" db="EMBL/GenBank/DDBJ databases">
        <title>Annotation of Pediculus humanus corporis strain USDA.</title>
        <authorList>
            <person name="Kirkness E."/>
            <person name="Hannick L."/>
            <person name="Hass B."/>
            <person name="Bruggner R."/>
            <person name="Lawson D."/>
            <person name="Bidwell S."/>
            <person name="Joardar V."/>
            <person name="Caler E."/>
            <person name="Walenz B."/>
            <person name="Inman J."/>
            <person name="Schobel S."/>
            <person name="Galinsky K."/>
            <person name="Amedeo P."/>
            <person name="Strausberg R."/>
        </authorList>
    </citation>
    <scope>NUCLEOTIDE SEQUENCE</scope>
    <source>
        <strain evidence="12">USDA</strain>
    </source>
</reference>
<dbReference type="GO" id="GO:0070897">
    <property type="term" value="P:transcription preinitiation complex assembly"/>
    <property type="evidence" value="ECO:0007669"/>
    <property type="project" value="InterPro"/>
</dbReference>
<dbReference type="InParanoid" id="E0VUM7"/>
<keyword evidence="5" id="KW-0862">Zinc</keyword>
<dbReference type="OMA" id="IMSEHES"/>
<dbReference type="Gene3D" id="1.10.472.10">
    <property type="entry name" value="Cyclin-like"/>
    <property type="match status" value="1"/>
</dbReference>
<feature type="region of interest" description="Disordered" evidence="10">
    <location>
        <begin position="167"/>
        <end position="187"/>
    </location>
</feature>
<dbReference type="OrthoDB" id="511529at2759"/>
<feature type="region of interest" description="Disordered" evidence="10">
    <location>
        <begin position="302"/>
        <end position="338"/>
    </location>
</feature>
<dbReference type="Pfam" id="PF07741">
    <property type="entry name" value="BRF1"/>
    <property type="match status" value="1"/>
</dbReference>
<dbReference type="Pfam" id="PF00382">
    <property type="entry name" value="TFIIB"/>
    <property type="match status" value="1"/>
</dbReference>
<keyword evidence="7" id="KW-0010">Activator</keyword>
<organism>
    <name type="scientific">Pediculus humanus subsp. corporis</name>
    <name type="common">Body louse</name>
    <dbReference type="NCBI Taxonomy" id="121224"/>
    <lineage>
        <taxon>Eukaryota</taxon>
        <taxon>Metazoa</taxon>
        <taxon>Ecdysozoa</taxon>
        <taxon>Arthropoda</taxon>
        <taxon>Hexapoda</taxon>
        <taxon>Insecta</taxon>
        <taxon>Pterygota</taxon>
        <taxon>Neoptera</taxon>
        <taxon>Paraneoptera</taxon>
        <taxon>Psocodea</taxon>
        <taxon>Troctomorpha</taxon>
        <taxon>Phthiraptera</taxon>
        <taxon>Anoplura</taxon>
        <taxon>Pediculidae</taxon>
        <taxon>Pediculus</taxon>
    </lineage>
</organism>
<feature type="compositionally biased region" description="Acidic residues" evidence="10">
    <location>
        <begin position="428"/>
        <end position="448"/>
    </location>
</feature>
<dbReference type="VEuPathDB" id="VectorBase:PHUM452440"/>
<dbReference type="HOGENOM" id="CLU_010293_2_0_1"/>
<dbReference type="GO" id="GO:0000995">
    <property type="term" value="F:RNA polymerase III general transcription initiation factor activity"/>
    <property type="evidence" value="ECO:0007669"/>
    <property type="project" value="TreeGrafter"/>
</dbReference>
<dbReference type="InterPro" id="IPR013150">
    <property type="entry name" value="TFIIB_cyclin"/>
</dbReference>
<dbReference type="PANTHER" id="PTHR11618:SF4">
    <property type="entry name" value="TRANSCRIPTION FACTOR IIIB 90 KDA SUBUNIT"/>
    <property type="match status" value="1"/>
</dbReference>
<comment type="similarity">
    <text evidence="2">Belongs to the TFIIB family.</text>
</comment>
<keyword evidence="6" id="KW-0805">Transcription regulation</keyword>
<dbReference type="SUPFAM" id="SSF47954">
    <property type="entry name" value="Cyclin-like"/>
    <property type="match status" value="1"/>
</dbReference>
<dbReference type="RefSeq" id="XP_002429821.1">
    <property type="nucleotide sequence ID" value="XM_002429776.1"/>
</dbReference>
<evidence type="ECO:0000256" key="4">
    <source>
        <dbReference type="ARBA" id="ARBA00022771"/>
    </source>
</evidence>
<dbReference type="EMBL" id="AAZO01005510">
    <property type="status" value="NOT_ANNOTATED_CDS"/>
    <property type="molecule type" value="Genomic_DNA"/>
</dbReference>
<dbReference type="STRING" id="121224.E0VUM7"/>
<evidence type="ECO:0000256" key="2">
    <source>
        <dbReference type="ARBA" id="ARBA00010857"/>
    </source>
</evidence>
<dbReference type="EMBL" id="DS235787">
    <property type="protein sequence ID" value="EEB17083.1"/>
    <property type="molecule type" value="Genomic_DNA"/>
</dbReference>
<dbReference type="GO" id="GO:0005634">
    <property type="term" value="C:nucleus"/>
    <property type="evidence" value="ECO:0007669"/>
    <property type="project" value="UniProtKB-SubCell"/>
</dbReference>
<accession>E0VUM7</accession>
<evidence type="ECO:0000256" key="3">
    <source>
        <dbReference type="ARBA" id="ARBA00022723"/>
    </source>
</evidence>
<evidence type="ECO:0000256" key="1">
    <source>
        <dbReference type="ARBA" id="ARBA00004123"/>
    </source>
</evidence>
<dbReference type="CDD" id="cd20554">
    <property type="entry name" value="CYCLIN_TFIIIB90_rpt2"/>
    <property type="match status" value="1"/>
</dbReference>
<proteinExistence type="inferred from homology"/>
<dbReference type="GO" id="GO:0001006">
    <property type="term" value="F:RNA polymerase III type 3 promoter sequence-specific DNA binding"/>
    <property type="evidence" value="ECO:0007669"/>
    <property type="project" value="TreeGrafter"/>
</dbReference>
<dbReference type="GO" id="GO:0097550">
    <property type="term" value="C:transcription preinitiation complex"/>
    <property type="evidence" value="ECO:0007669"/>
    <property type="project" value="TreeGrafter"/>
</dbReference>
<feature type="compositionally biased region" description="Acidic residues" evidence="10">
    <location>
        <begin position="469"/>
        <end position="485"/>
    </location>
</feature>
<evidence type="ECO:0000256" key="5">
    <source>
        <dbReference type="ARBA" id="ARBA00022833"/>
    </source>
</evidence>
<dbReference type="InterPro" id="IPR011665">
    <property type="entry name" value="BRF1_TBP-bd_dom"/>
</dbReference>
<dbReference type="EnsemblMetazoa" id="PHUM452440-RA">
    <property type="protein sequence ID" value="PHUM452440-PA"/>
    <property type="gene ID" value="PHUM452440"/>
</dbReference>
<reference evidence="12" key="2">
    <citation type="submission" date="2007-04" db="EMBL/GenBank/DDBJ databases">
        <title>The genome of the human body louse.</title>
        <authorList>
            <consortium name="The Human Body Louse Genome Consortium"/>
            <person name="Kirkness E."/>
            <person name="Walenz B."/>
            <person name="Hass B."/>
            <person name="Bruggner R."/>
            <person name="Strausberg R."/>
        </authorList>
    </citation>
    <scope>NUCLEOTIDE SEQUENCE</scope>
    <source>
        <strain evidence="12">USDA</strain>
    </source>
</reference>
<evidence type="ECO:0000313" key="14">
    <source>
        <dbReference type="Proteomes" id="UP000009046"/>
    </source>
</evidence>
<feature type="domain" description="Cyclin-like" evidence="11">
    <location>
        <begin position="15"/>
        <end position="99"/>
    </location>
</feature>
<dbReference type="GO" id="GO:0017025">
    <property type="term" value="F:TBP-class protein binding"/>
    <property type="evidence" value="ECO:0007669"/>
    <property type="project" value="InterPro"/>
</dbReference>
<dbReference type="FunCoup" id="E0VUM7">
    <property type="interactions" value="358"/>
</dbReference>
<dbReference type="GO" id="GO:0008270">
    <property type="term" value="F:zinc ion binding"/>
    <property type="evidence" value="ECO:0007669"/>
    <property type="project" value="UniProtKB-KW"/>
</dbReference>
<feature type="region of interest" description="Disordered" evidence="10">
    <location>
        <begin position="364"/>
        <end position="485"/>
    </location>
</feature>
<feature type="compositionally biased region" description="Basic residues" evidence="10">
    <location>
        <begin position="407"/>
        <end position="416"/>
    </location>
</feature>
<dbReference type="InterPro" id="IPR036915">
    <property type="entry name" value="Cyclin-like_sf"/>
</dbReference>
<evidence type="ECO:0000256" key="7">
    <source>
        <dbReference type="ARBA" id="ARBA00023159"/>
    </source>
</evidence>
<dbReference type="AlphaFoldDB" id="E0VUM7"/>
<dbReference type="GeneID" id="8230360"/>
<feature type="compositionally biased region" description="Basic residues" evidence="10">
    <location>
        <begin position="316"/>
        <end position="328"/>
    </location>
</feature>
<keyword evidence="14" id="KW-1185">Reference proteome</keyword>
<sequence>MKKDRERERKEDVSLYILRFANRLEFGNKTHQVSMTALRLVQRMKRDSMHTGRRPSGLCGAALLMAARLHEFNRSVSDIIKIVKVHESTLRKRLLEFGETPSSSLSLDEFMTVDLEEEQDPPSFKAARKKDQHDRFQKIIEGDEMGQNLTALQREIEKELNELSSKRKANHVKSSSVPISGNEEESENQALNNFVQKFTIEAIEECINKPGEEETGNVENQGLPPSFTTLGLSSNISTTTTTTTTTPTQEQTSLNVPDGELVADDLDDDELNQYIMTDREAKFKDSLWMKVNEDYLQRQKEREEKLAKEKECGKPEKKRKKYSSKKSKNAPAANSAGEAFEKMLQEKKMSTKINYDVLKSLMLPKTSETDNEDNKTTNVQSSSTTTMTSMTTTTTQPTNKREEKKSENHHHHHRIVGKSEETTKMDESESLMDDGDRDDDMDEGECDGATEQPSEISLSQLLNRHENGGDDDYGDNYDDEMEEDY</sequence>